<feature type="transmembrane region" description="Helical" evidence="1">
    <location>
        <begin position="31"/>
        <end position="48"/>
    </location>
</feature>
<protein>
    <recommendedName>
        <fullName evidence="4">DUF4181 domain-containing protein</fullName>
    </recommendedName>
</protein>
<dbReference type="Proteomes" id="UP001519293">
    <property type="component" value="Unassembled WGS sequence"/>
</dbReference>
<evidence type="ECO:0000313" key="2">
    <source>
        <dbReference type="EMBL" id="MBP2242901.1"/>
    </source>
</evidence>
<dbReference type="RefSeq" id="WP_066391995.1">
    <property type="nucleotide sequence ID" value="NZ_JAGIKZ010000029.1"/>
</dbReference>
<proteinExistence type="predicted"/>
<evidence type="ECO:0008006" key="4">
    <source>
        <dbReference type="Google" id="ProtNLM"/>
    </source>
</evidence>
<keyword evidence="3" id="KW-1185">Reference proteome</keyword>
<keyword evidence="1" id="KW-1133">Transmembrane helix</keyword>
<organism evidence="2 3">
    <name type="scientific">Cytobacillus eiseniae</name>
    <dbReference type="NCBI Taxonomy" id="762947"/>
    <lineage>
        <taxon>Bacteria</taxon>
        <taxon>Bacillati</taxon>
        <taxon>Bacillota</taxon>
        <taxon>Bacilli</taxon>
        <taxon>Bacillales</taxon>
        <taxon>Bacillaceae</taxon>
        <taxon>Cytobacillus</taxon>
    </lineage>
</organism>
<evidence type="ECO:0000256" key="1">
    <source>
        <dbReference type="SAM" id="Phobius"/>
    </source>
</evidence>
<comment type="caution">
    <text evidence="2">The sequence shown here is derived from an EMBL/GenBank/DDBJ whole genome shotgun (WGS) entry which is preliminary data.</text>
</comment>
<feature type="transmembrane region" description="Helical" evidence="1">
    <location>
        <begin position="6"/>
        <end position="24"/>
    </location>
</feature>
<evidence type="ECO:0000313" key="3">
    <source>
        <dbReference type="Proteomes" id="UP001519293"/>
    </source>
</evidence>
<dbReference type="EMBL" id="JAGIKZ010000029">
    <property type="protein sequence ID" value="MBP2242901.1"/>
    <property type="molecule type" value="Genomic_DNA"/>
</dbReference>
<keyword evidence="1" id="KW-0472">Membrane</keyword>
<sequence>MRIYNIIEALFIVLFMIVIIYFEPTFPFSKWLNLTLLVLIATLLQQIFAKIKSRWEWTNKGIDTQLGVLLILGILLSPLLIDFILFGFGK</sequence>
<gene>
    <name evidence="2" type="ORF">J2Z40_003483</name>
</gene>
<feature type="transmembrane region" description="Helical" evidence="1">
    <location>
        <begin position="68"/>
        <end position="88"/>
    </location>
</feature>
<accession>A0ABS4RJ55</accession>
<reference evidence="2 3" key="1">
    <citation type="submission" date="2021-03" db="EMBL/GenBank/DDBJ databases">
        <title>Genomic Encyclopedia of Type Strains, Phase IV (KMG-IV): sequencing the most valuable type-strain genomes for metagenomic binning, comparative biology and taxonomic classification.</title>
        <authorList>
            <person name="Goeker M."/>
        </authorList>
    </citation>
    <scope>NUCLEOTIDE SEQUENCE [LARGE SCALE GENOMIC DNA]</scope>
    <source>
        <strain evidence="2 3">DSM 26675</strain>
    </source>
</reference>
<name>A0ABS4RJ55_9BACI</name>
<keyword evidence="1" id="KW-0812">Transmembrane</keyword>